<keyword evidence="2" id="KW-1185">Reference proteome</keyword>
<reference evidence="1 2" key="1">
    <citation type="submission" date="2012-05" db="EMBL/GenBank/DDBJ databases">
        <authorList>
            <person name="Harkins D.M."/>
            <person name="Madupu R."/>
            <person name="Durkin A.S."/>
            <person name="Torralba M."/>
            <person name="Methe B."/>
            <person name="Sutton G.G."/>
            <person name="Nelson K.E."/>
        </authorList>
    </citation>
    <scope>NUCLEOTIDE SEQUENCE [LARGE SCALE GENOMIC DNA]</scope>
    <source>
        <strain evidence="1 2">F0489</strain>
    </source>
</reference>
<dbReference type="OrthoDB" id="4426339at2"/>
<evidence type="ECO:0008006" key="3">
    <source>
        <dbReference type="Google" id="ProtNLM"/>
    </source>
</evidence>
<dbReference type="AlphaFoldDB" id="J0NJF7"/>
<accession>J0NJF7</accession>
<name>J0NJF7_9ACTO</name>
<sequence>MRVRGQSPILWRCLGQSQIGAEPGHAVVVDGLSYQEQQLLDRLPTSMSPGDVYQVARWSEVPIARARELMSVLDEAGVLTRDASTPASEDEVYWERVSDNPRVRTQALRRGVVGIIGGGRLAHELVALLAESGVGALLPEDEELCAWTDALDPPVRTRMPLGTLPDLVVTVEGHLIEPVRARGLSVAGVAHLPVVVREVSVRVGPLLAPGSPPCATCLDLRERDADPQWPAVATQLRLLAPPPTETLLLHQAATLAARAVTEVLSGRGQQWAGRSVEISGVEAVGVERLWASHPECLCSSLDAAEDSGTAAPSSS</sequence>
<dbReference type="RefSeq" id="WP_008729783.1">
    <property type="nucleotide sequence ID" value="NZ_AKFT01000023.1"/>
</dbReference>
<evidence type="ECO:0000313" key="1">
    <source>
        <dbReference type="EMBL" id="EJF47234.1"/>
    </source>
</evidence>
<protein>
    <recommendedName>
        <fullName evidence="3">Bacteriocin biosynthesis cyclodehydratase domain protein</fullName>
    </recommendedName>
</protein>
<comment type="caution">
    <text evidence="1">The sequence shown here is derived from an EMBL/GenBank/DDBJ whole genome shotgun (WGS) entry which is preliminary data.</text>
</comment>
<evidence type="ECO:0000313" key="2">
    <source>
        <dbReference type="Proteomes" id="UP000002941"/>
    </source>
</evidence>
<gene>
    <name evidence="1" type="ORF">HMPREF1318_0838</name>
</gene>
<dbReference type="eggNOG" id="COG0476">
    <property type="taxonomic scope" value="Bacteria"/>
</dbReference>
<proteinExistence type="predicted"/>
<dbReference type="Proteomes" id="UP000002941">
    <property type="component" value="Unassembled WGS sequence"/>
</dbReference>
<dbReference type="EMBL" id="AKFT01000023">
    <property type="protein sequence ID" value="EJF47234.1"/>
    <property type="molecule type" value="Genomic_DNA"/>
</dbReference>
<dbReference type="PATRIC" id="fig|1125718.3.peg.394"/>
<dbReference type="Gene3D" id="3.40.50.720">
    <property type="entry name" value="NAD(P)-binding Rossmann-like Domain"/>
    <property type="match status" value="1"/>
</dbReference>
<organism evidence="1 2">
    <name type="scientific">Actinomyces massiliensis F0489</name>
    <dbReference type="NCBI Taxonomy" id="1125718"/>
    <lineage>
        <taxon>Bacteria</taxon>
        <taxon>Bacillati</taxon>
        <taxon>Actinomycetota</taxon>
        <taxon>Actinomycetes</taxon>
        <taxon>Actinomycetales</taxon>
        <taxon>Actinomycetaceae</taxon>
        <taxon>Actinomyces</taxon>
    </lineage>
</organism>